<dbReference type="Proteomes" id="UP000606870">
    <property type="component" value="Unassembled WGS sequence"/>
</dbReference>
<comment type="pathway">
    <text evidence="1">Cofactor biosynthesis; adenosylcobalamin biosynthesis.</text>
</comment>
<dbReference type="InterPro" id="IPR029063">
    <property type="entry name" value="SAM-dependent_MTases_sf"/>
</dbReference>
<evidence type="ECO:0000256" key="1">
    <source>
        <dbReference type="ARBA" id="ARBA00004953"/>
    </source>
</evidence>
<dbReference type="RefSeq" id="WP_186503070.1">
    <property type="nucleotide sequence ID" value="NZ_JACOGK010000016.1"/>
</dbReference>
<feature type="domain" description="Tetrapyrrole methylase" evidence="6">
    <location>
        <begin position="5"/>
        <end position="190"/>
    </location>
</feature>
<dbReference type="NCBIfam" id="TIGR02469">
    <property type="entry name" value="CbiT"/>
    <property type="match status" value="1"/>
</dbReference>
<reference evidence="7 8" key="1">
    <citation type="submission" date="2020-08" db="EMBL/GenBank/DDBJ databases">
        <authorList>
            <person name="Liu C."/>
            <person name="Sun Q."/>
        </authorList>
    </citation>
    <scope>NUCLEOTIDE SEQUENCE [LARGE SCALE GENOMIC DNA]</scope>
    <source>
        <strain evidence="7 8">NSJ-59</strain>
    </source>
</reference>
<dbReference type="InterPro" id="IPR014777">
    <property type="entry name" value="4pyrrole_Mease_sub1"/>
</dbReference>
<organism evidence="7 8">
    <name type="scientific">Megasphaera hominis</name>
    <dbReference type="NCBI Taxonomy" id="159836"/>
    <lineage>
        <taxon>Bacteria</taxon>
        <taxon>Bacillati</taxon>
        <taxon>Bacillota</taxon>
        <taxon>Negativicutes</taxon>
        <taxon>Veillonellales</taxon>
        <taxon>Veillonellaceae</taxon>
        <taxon>Megasphaera</taxon>
    </lineage>
</organism>
<dbReference type="InterPro" id="IPR000878">
    <property type="entry name" value="4pyrrol_Mease"/>
</dbReference>
<evidence type="ECO:0000313" key="8">
    <source>
        <dbReference type="Proteomes" id="UP000606870"/>
    </source>
</evidence>
<dbReference type="PANTHER" id="PTHR43182">
    <property type="entry name" value="COBALT-PRECORRIN-6B C(15)-METHYLTRANSFERASE (DECARBOXYLATING)"/>
    <property type="match status" value="1"/>
</dbReference>
<dbReference type="NCBIfam" id="TIGR02467">
    <property type="entry name" value="CbiE"/>
    <property type="match status" value="1"/>
</dbReference>
<dbReference type="EMBL" id="JACOGK010000016">
    <property type="protein sequence ID" value="MBC3536916.1"/>
    <property type="molecule type" value="Genomic_DNA"/>
</dbReference>
<dbReference type="PANTHER" id="PTHR43182:SF1">
    <property type="entry name" value="COBALT-PRECORRIN-7 C(5)-METHYLTRANSFERASE"/>
    <property type="match status" value="1"/>
</dbReference>
<evidence type="ECO:0000313" key="7">
    <source>
        <dbReference type="EMBL" id="MBC3536916.1"/>
    </source>
</evidence>
<dbReference type="SUPFAM" id="SSF53790">
    <property type="entry name" value="Tetrapyrrole methylase"/>
    <property type="match status" value="1"/>
</dbReference>
<evidence type="ECO:0000256" key="4">
    <source>
        <dbReference type="ARBA" id="ARBA00022679"/>
    </source>
</evidence>
<dbReference type="Pfam" id="PF00590">
    <property type="entry name" value="TP_methylase"/>
    <property type="match status" value="1"/>
</dbReference>
<gene>
    <name evidence="7" type="primary">cbiE</name>
    <name evidence="7" type="ORF">H8J70_06600</name>
</gene>
<evidence type="ECO:0000256" key="3">
    <source>
        <dbReference type="ARBA" id="ARBA00022603"/>
    </source>
</evidence>
<keyword evidence="3" id="KW-0489">Methyltransferase</keyword>
<keyword evidence="4" id="KW-0808">Transferase</keyword>
<name>A0ABR6VL31_9FIRM</name>
<dbReference type="SUPFAM" id="SSF53335">
    <property type="entry name" value="S-adenosyl-L-methionine-dependent methyltransferases"/>
    <property type="match status" value="1"/>
</dbReference>
<dbReference type="CDD" id="cd02440">
    <property type="entry name" value="AdoMet_MTases"/>
    <property type="match status" value="1"/>
</dbReference>
<dbReference type="InterPro" id="IPR012818">
    <property type="entry name" value="CbiE"/>
</dbReference>
<protein>
    <submittedName>
        <fullName evidence="7">Precorrin-6y C5,15-methyltransferase (Decarboxylating) subunit CbiE</fullName>
    </submittedName>
</protein>
<dbReference type="Gene3D" id="3.40.1010.10">
    <property type="entry name" value="Cobalt-precorrin-4 Transmethylase, Domain 1"/>
    <property type="match status" value="1"/>
</dbReference>
<dbReference type="Gene3D" id="3.40.50.150">
    <property type="entry name" value="Vaccinia Virus protein VP39"/>
    <property type="match status" value="1"/>
</dbReference>
<dbReference type="Gene3D" id="3.30.950.10">
    <property type="entry name" value="Methyltransferase, Cobalt-precorrin-4 Transmethylase, Domain 2"/>
    <property type="match status" value="1"/>
</dbReference>
<keyword evidence="5" id="KW-0949">S-adenosyl-L-methionine</keyword>
<evidence type="ECO:0000259" key="6">
    <source>
        <dbReference type="Pfam" id="PF00590"/>
    </source>
</evidence>
<keyword evidence="2" id="KW-0169">Cobalamin biosynthesis</keyword>
<keyword evidence="8" id="KW-1185">Reference proteome</keyword>
<dbReference type="InterPro" id="IPR050714">
    <property type="entry name" value="Cobalamin_biosynth_MTase"/>
</dbReference>
<proteinExistence type="predicted"/>
<dbReference type="InterPro" id="IPR035996">
    <property type="entry name" value="4pyrrol_Methylase_sf"/>
</dbReference>
<dbReference type="InterPro" id="IPR014008">
    <property type="entry name" value="Cbl_synth_MTase_CbiT"/>
</dbReference>
<accession>A0ABR6VL31</accession>
<dbReference type="CDD" id="cd11644">
    <property type="entry name" value="Precorrin-6Y-MT"/>
    <property type="match status" value="1"/>
</dbReference>
<evidence type="ECO:0000256" key="5">
    <source>
        <dbReference type="ARBA" id="ARBA00022691"/>
    </source>
</evidence>
<sequence>MAKVKLNLIGMGPGNPDLLTGAARAALAESTILLGDRRLLSAFPMEGKDVRPTTKPSDIRAVIEAAAPGTVVAVLVSGDVGFYSLAKSLTHVENCEVHRYAGISSLVYFAAALEIPWEDACIVSRHGRNQPLIPAVRQHKKVFCLTGGKHTVASVCAELTAQGLGDLDVAVGERLSYDNERIVRAKAGELTDASFSTLSSLFIFNPQAETIHTPVHGLADGAFVRSHVPMTRQEVRAVAIAKLRPQVGDTMYDVGAGTGSCSVELALQAPLGQVYALEEKDTALELLASQKERFNLPNMTIVAGNAAATIPALPAPDCVFIGGTKGELPAILDGIYAKNKACRVVLTAIALETVSAIVTYYAAHTAYDLDIVQLAAARGRHVGTYHMLTAENPIFILTASLKE</sequence>
<comment type="caution">
    <text evidence="7">The sequence shown here is derived from an EMBL/GenBank/DDBJ whole genome shotgun (WGS) entry which is preliminary data.</text>
</comment>
<dbReference type="InterPro" id="IPR014776">
    <property type="entry name" value="4pyrrole_Mease_sub2"/>
</dbReference>
<evidence type="ECO:0000256" key="2">
    <source>
        <dbReference type="ARBA" id="ARBA00022573"/>
    </source>
</evidence>